<reference evidence="2 3" key="1">
    <citation type="submission" date="2023-05" db="EMBL/GenBank/DDBJ databases">
        <title>Sequencing and Assembly of Streptomyces sp. NP73.</title>
        <authorList>
            <person name="Konwar A.N."/>
            <person name="Saikia K."/>
            <person name="Thakur D."/>
        </authorList>
    </citation>
    <scope>NUCLEOTIDE SEQUENCE [LARGE SCALE GENOMIC DNA]</scope>
    <source>
        <strain evidence="2 3">NP73</strain>
    </source>
</reference>
<dbReference type="EMBL" id="JASITI010000047">
    <property type="protein sequence ID" value="MDK9499644.1"/>
    <property type="molecule type" value="Genomic_DNA"/>
</dbReference>
<dbReference type="RefSeq" id="WP_285345481.1">
    <property type="nucleotide sequence ID" value="NZ_JASITI010000047.1"/>
</dbReference>
<feature type="chain" id="PRO_5047217186" description="WD40 repeat protein" evidence="1">
    <location>
        <begin position="36"/>
        <end position="371"/>
    </location>
</feature>
<evidence type="ECO:0000313" key="2">
    <source>
        <dbReference type="EMBL" id="MDK9499644.1"/>
    </source>
</evidence>
<evidence type="ECO:0008006" key="4">
    <source>
        <dbReference type="Google" id="ProtNLM"/>
    </source>
</evidence>
<dbReference type="PANTHER" id="PTHR36842:SF2">
    <property type="entry name" value="SLR0505 PROTEIN"/>
    <property type="match status" value="1"/>
</dbReference>
<comment type="caution">
    <text evidence="2">The sequence shown here is derived from an EMBL/GenBank/DDBJ whole genome shotgun (WGS) entry which is preliminary data.</text>
</comment>
<evidence type="ECO:0000256" key="1">
    <source>
        <dbReference type="SAM" id="SignalP"/>
    </source>
</evidence>
<feature type="signal peptide" evidence="1">
    <location>
        <begin position="1"/>
        <end position="35"/>
    </location>
</feature>
<organism evidence="2 3">
    <name type="scientific">Streptomyces katrae</name>
    <dbReference type="NCBI Taxonomy" id="68223"/>
    <lineage>
        <taxon>Bacteria</taxon>
        <taxon>Bacillati</taxon>
        <taxon>Actinomycetota</taxon>
        <taxon>Actinomycetes</taxon>
        <taxon>Kitasatosporales</taxon>
        <taxon>Streptomycetaceae</taxon>
        <taxon>Streptomyces</taxon>
    </lineage>
</organism>
<protein>
    <recommendedName>
        <fullName evidence="4">WD40 repeat protein</fullName>
    </recommendedName>
</protein>
<evidence type="ECO:0000313" key="3">
    <source>
        <dbReference type="Proteomes" id="UP001223390"/>
    </source>
</evidence>
<accession>A0ABT7H1D3</accession>
<proteinExistence type="predicted"/>
<gene>
    <name evidence="2" type="ORF">QEZ40_005073</name>
</gene>
<keyword evidence="1" id="KW-0732">Signal</keyword>
<keyword evidence="3" id="KW-1185">Reference proteome</keyword>
<dbReference type="PANTHER" id="PTHR36842">
    <property type="entry name" value="PROTEIN TOLB HOMOLOG"/>
    <property type="match status" value="1"/>
</dbReference>
<sequence length="371" mass="38261">MRGNTSRVTTRRVRAAVSAAAAVCAVTAALPGAAAAEPAGAAGGAAVGVERISVAPDGTQGDGGSTAASITPDGRHVVFASAARNLTPDGAASGSAVFVRDREAAQTKRMGAYTPLDPPAISGDGAYVGYSLQWFNDVRIRQYQVRTGGTASADCSAYSCNQPSLNADGRYTALALLIRKPSPANRQRVEVHDWNTGAKVTVASFEHTYPARPSISGDGRYVAYQDGGAKDVFVWDRTTGTSSGPVEGPSTAATLLQLSDDGSTVVYLSGTDTYVHDLRTGTSRPVPNVRGVAVDPTGRHLLYAPNDAGGPSLVLRDLETGTDQVVSDRPATAGTDAVSTGGREVVFQSAADDIVPGDTNGTSDVFVRRLF</sequence>
<dbReference type="Gene3D" id="2.120.10.30">
    <property type="entry name" value="TolB, C-terminal domain"/>
    <property type="match status" value="1"/>
</dbReference>
<name>A0ABT7H1D3_9ACTN</name>
<dbReference type="SUPFAM" id="SSF82171">
    <property type="entry name" value="DPP6 N-terminal domain-like"/>
    <property type="match status" value="1"/>
</dbReference>
<dbReference type="InterPro" id="IPR011042">
    <property type="entry name" value="6-blade_b-propeller_TolB-like"/>
</dbReference>
<dbReference type="Proteomes" id="UP001223390">
    <property type="component" value="Unassembled WGS sequence"/>
</dbReference>